<feature type="compositionally biased region" description="Basic and acidic residues" evidence="1">
    <location>
        <begin position="274"/>
        <end position="288"/>
    </location>
</feature>
<feature type="compositionally biased region" description="Pro residues" evidence="1">
    <location>
        <begin position="762"/>
        <end position="771"/>
    </location>
</feature>
<feature type="compositionally biased region" description="Low complexity" evidence="1">
    <location>
        <begin position="103"/>
        <end position="112"/>
    </location>
</feature>
<proteinExistence type="predicted"/>
<feature type="region of interest" description="Disordered" evidence="1">
    <location>
        <begin position="244"/>
        <end position="290"/>
    </location>
</feature>
<sequence length="845" mass="85888">MALALGVLALPPRSESLSPPPTPQNKTAATAALPARPARLPLKAIAARAVRRAVSSGAKAQPPTAAASLAGGGGDGASSDSDDSLGICSVSSLAGGCAGGDVASAGGDASAVPTASGTPLSPRSTSTQWEAYSAMQRAPYRRPPPGQRLPAAAADLSALALQQLQRRRRRARSLDGADPYLRAALGGHHPAHAGHLASAHAAAAAAAASSSHHNLGRPCAPHHALAALRGRSAIDLRAAPVHRSGRPLVHDDADADADADSDSDAESLAAESLAAHDGRPDGSLERGRSYCASPSDEVIARVAQWDAGVASAWTAGAGGVADYDDAAAVAAVLELPAEPVDPHRASLQAFSIVTPLLDGESDVGYEALRSARIAELAKDASGRTRILGRKKAFGPGTAAGVVKVALGGPATEDDSDGDGDGDDLDGRRLRRRRPSREGAELEGDVAAGAALIADPMDTHTRGSAANLLVNAASVSAPAFAFASASAPAPAPASVAPVGDGVAGGPAGGAAAVAREPILQRMSRALQIQSLLDLQIATLEKLCEMHGNQIVNDWVVPEQIIGPAKDSTAAGPATVAAEGGDAGGEDAQSRRALRLRASKMELSTFTLVLLEGAPARYPLHVAALLCRDGGSAQLLSHIRTLVRQYRAIDMASPEAVAEAAQMAEARAAQGMPGVDPTAFADAAWRQRRTLAMFSVWSRCGEFCRPVRRHPVPPASASHGQARSGDAAAAVAAAVASAASGDGSSTRTRFDHSPDYPHATAAAAPPPLSPPLPAQQAHDAPAVRAFPPFEFEDPVVAAANEPALDLNFKTAIDVAILAHNEPAFDILADMAKDEHEFAVASTLSGQP</sequence>
<evidence type="ECO:0000313" key="3">
    <source>
        <dbReference type="Proteomes" id="UP001527925"/>
    </source>
</evidence>
<feature type="region of interest" description="Disordered" evidence="1">
    <location>
        <begin position="103"/>
        <end position="127"/>
    </location>
</feature>
<feature type="compositionally biased region" description="Acidic residues" evidence="1">
    <location>
        <begin position="411"/>
        <end position="423"/>
    </location>
</feature>
<keyword evidence="3" id="KW-1185">Reference proteome</keyword>
<feature type="compositionally biased region" description="Low complexity" evidence="1">
    <location>
        <begin position="51"/>
        <end position="69"/>
    </location>
</feature>
<gene>
    <name evidence="2" type="ORF">HK105_207267</name>
</gene>
<reference evidence="2 3" key="1">
    <citation type="submission" date="2023-09" db="EMBL/GenBank/DDBJ databases">
        <title>Pangenome analysis of Batrachochytrium dendrobatidis and related Chytrids.</title>
        <authorList>
            <person name="Yacoub M.N."/>
            <person name="Stajich J.E."/>
            <person name="James T.Y."/>
        </authorList>
    </citation>
    <scope>NUCLEOTIDE SEQUENCE [LARGE SCALE GENOMIC DNA]</scope>
    <source>
        <strain evidence="2 3">JEL0888</strain>
    </source>
</reference>
<feature type="region of interest" description="Disordered" evidence="1">
    <location>
        <begin position="407"/>
        <end position="441"/>
    </location>
</feature>
<evidence type="ECO:0000256" key="1">
    <source>
        <dbReference type="SAM" id="MobiDB-lite"/>
    </source>
</evidence>
<feature type="compositionally biased region" description="Low complexity" evidence="1">
    <location>
        <begin position="8"/>
        <end position="17"/>
    </location>
</feature>
<organism evidence="2 3">
    <name type="scientific">Polyrhizophydium stewartii</name>
    <dbReference type="NCBI Taxonomy" id="2732419"/>
    <lineage>
        <taxon>Eukaryota</taxon>
        <taxon>Fungi</taxon>
        <taxon>Fungi incertae sedis</taxon>
        <taxon>Chytridiomycota</taxon>
        <taxon>Chytridiomycota incertae sedis</taxon>
        <taxon>Chytridiomycetes</taxon>
        <taxon>Rhizophydiales</taxon>
        <taxon>Rhizophydiales incertae sedis</taxon>
        <taxon>Polyrhizophydium</taxon>
    </lineage>
</organism>
<evidence type="ECO:0000313" key="2">
    <source>
        <dbReference type="EMBL" id="KAL2913265.1"/>
    </source>
</evidence>
<feature type="region of interest" description="Disordered" evidence="1">
    <location>
        <begin position="51"/>
        <end position="83"/>
    </location>
</feature>
<dbReference type="Proteomes" id="UP001527925">
    <property type="component" value="Unassembled WGS sequence"/>
</dbReference>
<protein>
    <submittedName>
        <fullName evidence="2">Uncharacterized protein</fullName>
    </submittedName>
</protein>
<accession>A0ABR4N171</accession>
<feature type="region of interest" description="Disordered" evidence="1">
    <location>
        <begin position="564"/>
        <end position="585"/>
    </location>
</feature>
<feature type="compositionally biased region" description="Acidic residues" evidence="1">
    <location>
        <begin position="253"/>
        <end position="265"/>
    </location>
</feature>
<comment type="caution">
    <text evidence="2">The sequence shown here is derived from an EMBL/GenBank/DDBJ whole genome shotgun (WGS) entry which is preliminary data.</text>
</comment>
<feature type="region of interest" description="Disordered" evidence="1">
    <location>
        <begin position="1"/>
        <end position="34"/>
    </location>
</feature>
<dbReference type="EMBL" id="JADGIZ020000049">
    <property type="protein sequence ID" value="KAL2913265.1"/>
    <property type="molecule type" value="Genomic_DNA"/>
</dbReference>
<feature type="compositionally biased region" description="Polar residues" evidence="1">
    <location>
        <begin position="113"/>
        <end position="127"/>
    </location>
</feature>
<name>A0ABR4N171_9FUNG</name>
<feature type="region of interest" description="Disordered" evidence="1">
    <location>
        <begin position="739"/>
        <end position="777"/>
    </location>
</feature>